<feature type="domain" description="GAF" evidence="4">
    <location>
        <begin position="228"/>
        <end position="369"/>
    </location>
</feature>
<reference evidence="5 6" key="1">
    <citation type="submission" date="2020-03" db="EMBL/GenBank/DDBJ databases">
        <title>Whole genome shotgun sequence of Phytohabitans flavus NBRC 107702.</title>
        <authorList>
            <person name="Komaki H."/>
            <person name="Tamura T."/>
        </authorList>
    </citation>
    <scope>NUCLEOTIDE SEQUENCE [LARGE SCALE GENOMIC DNA]</scope>
    <source>
        <strain evidence="5 6">NBRC 107702</strain>
    </source>
</reference>
<evidence type="ECO:0000256" key="1">
    <source>
        <dbReference type="ARBA" id="ARBA00022679"/>
    </source>
</evidence>
<evidence type="ECO:0000256" key="3">
    <source>
        <dbReference type="ARBA" id="ARBA00023012"/>
    </source>
</evidence>
<dbReference type="AlphaFoldDB" id="A0A6F8XUM4"/>
<dbReference type="GO" id="GO:0046983">
    <property type="term" value="F:protein dimerization activity"/>
    <property type="evidence" value="ECO:0007669"/>
    <property type="project" value="InterPro"/>
</dbReference>
<dbReference type="InterPro" id="IPR003594">
    <property type="entry name" value="HATPase_dom"/>
</dbReference>
<keyword evidence="2 5" id="KW-0418">Kinase</keyword>
<feature type="domain" description="GAF" evidence="4">
    <location>
        <begin position="60"/>
        <end position="207"/>
    </location>
</feature>
<dbReference type="PANTHER" id="PTHR24421:SF56">
    <property type="entry name" value="OXYGEN SENSOR HISTIDINE KINASE RESPONSE REGULATOR DOST"/>
    <property type="match status" value="1"/>
</dbReference>
<dbReference type="Pfam" id="PF07730">
    <property type="entry name" value="HisKA_3"/>
    <property type="match status" value="1"/>
</dbReference>
<evidence type="ECO:0000259" key="4">
    <source>
        <dbReference type="SMART" id="SM00065"/>
    </source>
</evidence>
<keyword evidence="6" id="KW-1185">Reference proteome</keyword>
<dbReference type="InterPro" id="IPR029016">
    <property type="entry name" value="GAF-like_dom_sf"/>
</dbReference>
<reference evidence="5 6" key="2">
    <citation type="submission" date="2020-03" db="EMBL/GenBank/DDBJ databases">
        <authorList>
            <person name="Ichikawa N."/>
            <person name="Kimura A."/>
            <person name="Kitahashi Y."/>
            <person name="Uohara A."/>
        </authorList>
    </citation>
    <scope>NUCLEOTIDE SEQUENCE [LARGE SCALE GENOMIC DNA]</scope>
    <source>
        <strain evidence="5 6">NBRC 107702</strain>
    </source>
</reference>
<dbReference type="InterPro" id="IPR036890">
    <property type="entry name" value="HATPase_C_sf"/>
</dbReference>
<dbReference type="PANTHER" id="PTHR24421">
    <property type="entry name" value="NITRATE/NITRITE SENSOR PROTEIN NARX-RELATED"/>
    <property type="match status" value="1"/>
</dbReference>
<dbReference type="Gene3D" id="3.30.565.10">
    <property type="entry name" value="Histidine kinase-like ATPase, C-terminal domain"/>
    <property type="match status" value="1"/>
</dbReference>
<dbReference type="GO" id="GO:0016020">
    <property type="term" value="C:membrane"/>
    <property type="evidence" value="ECO:0007669"/>
    <property type="project" value="InterPro"/>
</dbReference>
<dbReference type="Pfam" id="PF02518">
    <property type="entry name" value="HATPase_c"/>
    <property type="match status" value="1"/>
</dbReference>
<dbReference type="InterPro" id="IPR050482">
    <property type="entry name" value="Sensor_HK_TwoCompSys"/>
</dbReference>
<dbReference type="InterPro" id="IPR011712">
    <property type="entry name" value="Sig_transdc_His_kin_sub3_dim/P"/>
</dbReference>
<evidence type="ECO:0000313" key="5">
    <source>
        <dbReference type="EMBL" id="BCB77441.1"/>
    </source>
</evidence>
<gene>
    <name evidence="5" type="ORF">Pflav_038510</name>
</gene>
<organism evidence="5 6">
    <name type="scientific">Phytohabitans flavus</name>
    <dbReference type="NCBI Taxonomy" id="1076124"/>
    <lineage>
        <taxon>Bacteria</taxon>
        <taxon>Bacillati</taxon>
        <taxon>Actinomycetota</taxon>
        <taxon>Actinomycetes</taxon>
        <taxon>Micromonosporales</taxon>
        <taxon>Micromonosporaceae</taxon>
    </lineage>
</organism>
<dbReference type="CDD" id="cd16917">
    <property type="entry name" value="HATPase_UhpB-NarQ-NarX-like"/>
    <property type="match status" value="1"/>
</dbReference>
<sequence length="566" mass="60527">MSGLEEDAWASPTLGLSPLSRVRLDELLQELLDRVGEVVASRERLRSLLDAVVTIGSGLELRGVLTRIVEAACAVVGARYGALGVVGPDRTLVEFITHGIPPELHARIGDLPHGRGVLGLLIEDPRPLRLPDITKHPRSYGFPSYHPPMHSFLGTPILIRDQVFGNLYLAEKHDAAEFTQDDEEIAVALAAAAAVAIENARLYAIAHRRERWLAATAEITTVLLGQVDRTNALHLVARRAREVAEAQLVLVLLADEETGRLTVEVVDGPAPDLAGAVVPLAGTAFAQAVTGAEHVVVDDLGKAAPWPAPVSTGPALITPLAAADTLHGVLVVAHPAGTASRPEDLPMLHTFAGQAALALERARAQDEREQLLVLEDRERIARDLHDVVIQRLFATGLQLQTAAQLASRPDLTQRISGAVDDLDTTIRDIRTAIFELRTPAVAALRTEIRDLVAEAAQSLGFRPVLRLDGPIDSAVPDEIRPDLLAVIREALSNTARHARATTVLVGVAAANGQVTVTVTDDGVGTGDSEPRGGLVNLRERAQRYGGDFTVRPADPTGTEVVWRVPT</sequence>
<evidence type="ECO:0000256" key="2">
    <source>
        <dbReference type="ARBA" id="ARBA00022777"/>
    </source>
</evidence>
<dbReference type="Proteomes" id="UP000502508">
    <property type="component" value="Chromosome"/>
</dbReference>
<dbReference type="Pfam" id="PF13185">
    <property type="entry name" value="GAF_2"/>
    <property type="match status" value="2"/>
</dbReference>
<name>A0A6F8XUM4_9ACTN</name>
<dbReference type="KEGG" id="pfla:Pflav_038510"/>
<dbReference type="InterPro" id="IPR003018">
    <property type="entry name" value="GAF"/>
</dbReference>
<proteinExistence type="predicted"/>
<dbReference type="SMART" id="SM00065">
    <property type="entry name" value="GAF"/>
    <property type="match status" value="2"/>
</dbReference>
<dbReference type="Gene3D" id="3.30.450.40">
    <property type="match status" value="2"/>
</dbReference>
<dbReference type="SUPFAM" id="SSF55874">
    <property type="entry name" value="ATPase domain of HSP90 chaperone/DNA topoisomerase II/histidine kinase"/>
    <property type="match status" value="1"/>
</dbReference>
<evidence type="ECO:0000313" key="6">
    <source>
        <dbReference type="Proteomes" id="UP000502508"/>
    </source>
</evidence>
<accession>A0A6F8XUM4</accession>
<dbReference type="GO" id="GO:0000155">
    <property type="term" value="F:phosphorelay sensor kinase activity"/>
    <property type="evidence" value="ECO:0007669"/>
    <property type="project" value="InterPro"/>
</dbReference>
<dbReference type="EMBL" id="AP022870">
    <property type="protein sequence ID" value="BCB77441.1"/>
    <property type="molecule type" value="Genomic_DNA"/>
</dbReference>
<dbReference type="SUPFAM" id="SSF55781">
    <property type="entry name" value="GAF domain-like"/>
    <property type="match status" value="2"/>
</dbReference>
<keyword evidence="3" id="KW-0902">Two-component regulatory system</keyword>
<protein>
    <submittedName>
        <fullName evidence="5">Histidine kinase</fullName>
    </submittedName>
</protein>
<keyword evidence="1" id="KW-0808">Transferase</keyword>